<dbReference type="InterPro" id="IPR032687">
    <property type="entry name" value="AraC-type_N"/>
</dbReference>
<evidence type="ECO:0000256" key="3">
    <source>
        <dbReference type="ARBA" id="ARBA00023163"/>
    </source>
</evidence>
<dbReference type="KEGG" id="aaa:Acav_3450"/>
<feature type="compositionally biased region" description="Low complexity" evidence="4">
    <location>
        <begin position="342"/>
        <end position="373"/>
    </location>
</feature>
<dbReference type="PROSITE" id="PS01124">
    <property type="entry name" value="HTH_ARAC_FAMILY_2"/>
    <property type="match status" value="1"/>
</dbReference>
<evidence type="ECO:0000256" key="1">
    <source>
        <dbReference type="ARBA" id="ARBA00023015"/>
    </source>
</evidence>
<organism evidence="6 7">
    <name type="scientific">Paracidovorax avenae (strain ATCC 19860 / DSM 7227 / CCUG 15838 / JCM 20985 / LMG 2117 / NCPPB 1011)</name>
    <name type="common">Acidovorax avenae</name>
    <dbReference type="NCBI Taxonomy" id="643561"/>
    <lineage>
        <taxon>Bacteria</taxon>
        <taxon>Pseudomonadati</taxon>
        <taxon>Pseudomonadota</taxon>
        <taxon>Betaproteobacteria</taxon>
        <taxon>Burkholderiales</taxon>
        <taxon>Comamonadaceae</taxon>
        <taxon>Paracidovorax</taxon>
    </lineage>
</organism>
<evidence type="ECO:0000313" key="7">
    <source>
        <dbReference type="Proteomes" id="UP000002482"/>
    </source>
</evidence>
<proteinExistence type="predicted"/>
<dbReference type="OrthoDB" id="6506763at2"/>
<keyword evidence="7" id="KW-1185">Reference proteome</keyword>
<evidence type="ECO:0000256" key="2">
    <source>
        <dbReference type="ARBA" id="ARBA00023125"/>
    </source>
</evidence>
<dbReference type="SUPFAM" id="SSF46689">
    <property type="entry name" value="Homeodomain-like"/>
    <property type="match status" value="1"/>
</dbReference>
<dbReference type="PANTHER" id="PTHR47894:SF1">
    <property type="entry name" value="HTH-TYPE TRANSCRIPTIONAL REGULATOR VQSM"/>
    <property type="match status" value="1"/>
</dbReference>
<sequence>MQTRTTTSIVSRSGHRADIAPLLIRLLVSRAWTRGLTAERLTRGLDLGPQELDAPGLQVSYRQTLEVTRRFWSAAPGIEQGLRFGGQANIVALGALGLGMMACANVHDMLQFLIEFQRAGGCLLNVYSERTEQHFHIVARPRVDDPEVEPFLAVYTLASIHAMVQQVLGAEFHPLRVQFALPRPADLVEFEQAFGCRVEFETGDHRLSLPPQALALRTAEPSVVARMRALLLEAWPPGPWTDLGAAVVQVLRRCQTLAPPLSDIAAALNLGERTLRRRLAEEGLTYRGLVSEERRRRTLTMVCRSSHSMEDVAEKTGYSSARSLRRAVQRWTGTGPSLVRAAARAASHAPVAEQDPGATGSAAAPGPESSQGPQPGGRGATRGPGGPRGSK</sequence>
<accession>F0QAW3</accession>
<dbReference type="PANTHER" id="PTHR47894">
    <property type="entry name" value="HTH-TYPE TRANSCRIPTIONAL REGULATOR GADX"/>
    <property type="match status" value="1"/>
</dbReference>
<feature type="compositionally biased region" description="Gly residues" evidence="4">
    <location>
        <begin position="374"/>
        <end position="391"/>
    </location>
</feature>
<dbReference type="HOGENOM" id="CLU_047522_3_2_4"/>
<reference evidence="6" key="1">
    <citation type="submission" date="2011-02" db="EMBL/GenBank/DDBJ databases">
        <title>Complete sequence of Acidovorax avenae subsp. avenae ATCC 19860.</title>
        <authorList>
            <consortium name="US DOE Joint Genome Institute"/>
            <person name="Lucas S."/>
            <person name="Copeland A."/>
            <person name="Lapidus A."/>
            <person name="Cheng J.-F."/>
            <person name="Goodwin L."/>
            <person name="Pitluck S."/>
            <person name="Chertkov O."/>
            <person name="Held B."/>
            <person name="Detter J.C."/>
            <person name="Han C."/>
            <person name="Tapia R."/>
            <person name="Land M."/>
            <person name="Hauser L."/>
            <person name="Kyrpides N."/>
            <person name="Ivanova N."/>
            <person name="Ovchinnikova G."/>
            <person name="Pagani I."/>
            <person name="Gordon S."/>
            <person name="Woyke T."/>
        </authorList>
    </citation>
    <scope>NUCLEOTIDE SEQUENCE</scope>
    <source>
        <strain evidence="6">ATCC 19860</strain>
    </source>
</reference>
<dbReference type="GO" id="GO:0000976">
    <property type="term" value="F:transcription cis-regulatory region binding"/>
    <property type="evidence" value="ECO:0007669"/>
    <property type="project" value="TreeGrafter"/>
</dbReference>
<dbReference type="EMBL" id="CP002521">
    <property type="protein sequence ID" value="ADX47351.1"/>
    <property type="molecule type" value="Genomic_DNA"/>
</dbReference>
<dbReference type="Proteomes" id="UP000002482">
    <property type="component" value="Chromosome"/>
</dbReference>
<dbReference type="InterPro" id="IPR018060">
    <property type="entry name" value="HTH_AraC"/>
</dbReference>
<dbReference type="Pfam" id="PF12625">
    <property type="entry name" value="Arabinose_bd"/>
    <property type="match status" value="1"/>
</dbReference>
<dbReference type="AlphaFoldDB" id="F0QAW3"/>
<dbReference type="GO" id="GO:0005829">
    <property type="term" value="C:cytosol"/>
    <property type="evidence" value="ECO:0007669"/>
    <property type="project" value="TreeGrafter"/>
</dbReference>
<dbReference type="InterPro" id="IPR009057">
    <property type="entry name" value="Homeodomain-like_sf"/>
</dbReference>
<evidence type="ECO:0000313" key="6">
    <source>
        <dbReference type="EMBL" id="ADX47351.1"/>
    </source>
</evidence>
<feature type="domain" description="HTH araC/xylS-type" evidence="5">
    <location>
        <begin position="245"/>
        <end position="342"/>
    </location>
</feature>
<feature type="region of interest" description="Disordered" evidence="4">
    <location>
        <begin position="342"/>
        <end position="391"/>
    </location>
</feature>
<dbReference type="GO" id="GO:0003700">
    <property type="term" value="F:DNA-binding transcription factor activity"/>
    <property type="evidence" value="ECO:0007669"/>
    <property type="project" value="InterPro"/>
</dbReference>
<keyword evidence="1" id="KW-0805">Transcription regulation</keyword>
<protein>
    <submittedName>
        <fullName evidence="6">Helix-turn-helix domain-containing protein AraC type</fullName>
    </submittedName>
</protein>
<dbReference type="SMART" id="SM00342">
    <property type="entry name" value="HTH_ARAC"/>
    <property type="match status" value="1"/>
</dbReference>
<name>F0QAW3_PARA1</name>
<evidence type="ECO:0000256" key="4">
    <source>
        <dbReference type="SAM" id="MobiDB-lite"/>
    </source>
</evidence>
<keyword evidence="3" id="KW-0804">Transcription</keyword>
<dbReference type="Gene3D" id="1.10.10.60">
    <property type="entry name" value="Homeodomain-like"/>
    <property type="match status" value="1"/>
</dbReference>
<dbReference type="Pfam" id="PF12833">
    <property type="entry name" value="HTH_18"/>
    <property type="match status" value="1"/>
</dbReference>
<gene>
    <name evidence="6" type="ordered locus">Acav_3450</name>
</gene>
<evidence type="ECO:0000259" key="5">
    <source>
        <dbReference type="PROSITE" id="PS01124"/>
    </source>
</evidence>
<keyword evidence="2" id="KW-0238">DNA-binding</keyword>